<organism evidence="5 6">
    <name type="scientific">Halosaccharopolyspora lacisalsi</name>
    <dbReference type="NCBI Taxonomy" id="1000566"/>
    <lineage>
        <taxon>Bacteria</taxon>
        <taxon>Bacillati</taxon>
        <taxon>Actinomycetota</taxon>
        <taxon>Actinomycetes</taxon>
        <taxon>Pseudonocardiales</taxon>
        <taxon>Pseudonocardiaceae</taxon>
        <taxon>Halosaccharopolyspora</taxon>
    </lineage>
</organism>
<dbReference type="SUPFAM" id="SSF47203">
    <property type="entry name" value="Acyl-CoA dehydrogenase C-terminal domain-like"/>
    <property type="match status" value="1"/>
</dbReference>
<evidence type="ECO:0000256" key="2">
    <source>
        <dbReference type="ARBA" id="ARBA00022630"/>
    </source>
</evidence>
<dbReference type="InterPro" id="IPR046373">
    <property type="entry name" value="Acyl-CoA_Oxase/DH_mid-dom_sf"/>
</dbReference>
<protein>
    <submittedName>
        <fullName evidence="5">Alkylation response protein AidB-like acyl-CoA dehydrogenase</fullName>
    </submittedName>
</protein>
<reference evidence="5 6" key="1">
    <citation type="submission" date="2020-07" db="EMBL/GenBank/DDBJ databases">
        <title>Sequencing the genomes of 1000 actinobacteria strains.</title>
        <authorList>
            <person name="Klenk H.-P."/>
        </authorList>
    </citation>
    <scope>NUCLEOTIDE SEQUENCE [LARGE SCALE GENOMIC DNA]</scope>
    <source>
        <strain evidence="5 6">DSM 45975</strain>
    </source>
</reference>
<dbReference type="InterPro" id="IPR009075">
    <property type="entry name" value="AcylCo_DH/oxidase_C"/>
</dbReference>
<dbReference type="SUPFAM" id="SSF56645">
    <property type="entry name" value="Acyl-CoA dehydrogenase NM domain-like"/>
    <property type="match status" value="1"/>
</dbReference>
<evidence type="ECO:0000313" key="5">
    <source>
        <dbReference type="EMBL" id="MBA8824948.1"/>
    </source>
</evidence>
<gene>
    <name evidence="5" type="ORF">FHX42_002295</name>
</gene>
<dbReference type="InterPro" id="IPR036250">
    <property type="entry name" value="AcylCo_DH-like_C"/>
</dbReference>
<dbReference type="Gene3D" id="1.20.140.10">
    <property type="entry name" value="Butyryl-CoA Dehydrogenase, subunit A, domain 3"/>
    <property type="match status" value="1"/>
</dbReference>
<dbReference type="Gene3D" id="2.40.110.10">
    <property type="entry name" value="Butyryl-CoA Dehydrogenase, subunit A, domain 2"/>
    <property type="match status" value="1"/>
</dbReference>
<evidence type="ECO:0000256" key="1">
    <source>
        <dbReference type="ARBA" id="ARBA00009347"/>
    </source>
</evidence>
<dbReference type="Pfam" id="PF00441">
    <property type="entry name" value="Acyl-CoA_dh_1"/>
    <property type="match status" value="1"/>
</dbReference>
<dbReference type="AlphaFoldDB" id="A0A839E1X6"/>
<accession>A0A839E1X6</accession>
<dbReference type="GO" id="GO:0016627">
    <property type="term" value="F:oxidoreductase activity, acting on the CH-CH group of donors"/>
    <property type="evidence" value="ECO:0007669"/>
    <property type="project" value="InterPro"/>
</dbReference>
<keyword evidence="6" id="KW-1185">Reference proteome</keyword>
<dbReference type="EMBL" id="JACGWZ010000002">
    <property type="protein sequence ID" value="MBA8824948.1"/>
    <property type="molecule type" value="Genomic_DNA"/>
</dbReference>
<dbReference type="RefSeq" id="WP_328796043.1">
    <property type="nucleotide sequence ID" value="NZ_JACGWZ010000002.1"/>
</dbReference>
<proteinExistence type="inferred from homology"/>
<evidence type="ECO:0000313" key="6">
    <source>
        <dbReference type="Proteomes" id="UP000569329"/>
    </source>
</evidence>
<sequence length="340" mass="35802">MSPLRIVGSAAPPERPDDVIVALRKALHAGELELPLPGRGDTARRWSGLCEHGRRDLSLARLVEGHADAVAILHEAGNKPEPNALYGVWASRASGKGAVLRGTGTNTVLTGTVPFCSGADVLDRAVIAARPEDARDAAEDVLIEIPLPDPRVRALPDTWNAGGMAASRTRDVELTDIPVGENERIGAPGFYTARPGFHLGGAGVAAVWLGGAAGVHDRVLDHLVRREPDEHQLAHLAAMHLGLVASDSTLAGAAADVDAPRTDFDPADVAAVCRSTVERAACEVLALAPRITGPGPLSRDVAFAQRLSDLEVYVRQHHGERELAELGGKLVRASRTGVRP</sequence>
<comment type="similarity">
    <text evidence="1">Belongs to the acyl-CoA dehydrogenase family.</text>
</comment>
<comment type="caution">
    <text evidence="5">The sequence shown here is derived from an EMBL/GenBank/DDBJ whole genome shotgun (WGS) entry which is preliminary data.</text>
</comment>
<name>A0A839E1X6_9PSEU</name>
<keyword evidence="3" id="KW-0274">FAD</keyword>
<keyword evidence="2" id="KW-0285">Flavoprotein</keyword>
<evidence type="ECO:0000259" key="4">
    <source>
        <dbReference type="Pfam" id="PF00441"/>
    </source>
</evidence>
<feature type="domain" description="Acyl-CoA dehydrogenase/oxidase C-terminal" evidence="4">
    <location>
        <begin position="189"/>
        <end position="312"/>
    </location>
</feature>
<dbReference type="InterPro" id="IPR009100">
    <property type="entry name" value="AcylCoA_DH/oxidase_NM_dom_sf"/>
</dbReference>
<dbReference type="Proteomes" id="UP000569329">
    <property type="component" value="Unassembled WGS sequence"/>
</dbReference>
<evidence type="ECO:0000256" key="3">
    <source>
        <dbReference type="ARBA" id="ARBA00022827"/>
    </source>
</evidence>